<proteinExistence type="predicted"/>
<dbReference type="InterPro" id="IPR012338">
    <property type="entry name" value="Beta-lactam/transpept-like"/>
</dbReference>
<dbReference type="RefSeq" id="WP_315728147.1">
    <property type="nucleotide sequence ID" value="NZ_JAVUPU010000011.1"/>
</dbReference>
<feature type="domain" description="Beta-lactamase-related" evidence="3">
    <location>
        <begin position="61"/>
        <end position="388"/>
    </location>
</feature>
<feature type="signal peptide" evidence="2">
    <location>
        <begin position="1"/>
        <end position="29"/>
    </location>
</feature>
<organism evidence="4 5">
    <name type="scientific">Sphingosinicella rhizophila</name>
    <dbReference type="NCBI Taxonomy" id="3050082"/>
    <lineage>
        <taxon>Bacteria</taxon>
        <taxon>Pseudomonadati</taxon>
        <taxon>Pseudomonadota</taxon>
        <taxon>Alphaproteobacteria</taxon>
        <taxon>Sphingomonadales</taxon>
        <taxon>Sphingosinicellaceae</taxon>
        <taxon>Sphingosinicella</taxon>
    </lineage>
</organism>
<evidence type="ECO:0000256" key="1">
    <source>
        <dbReference type="SAM" id="Phobius"/>
    </source>
</evidence>
<dbReference type="InterPro" id="IPR001466">
    <property type="entry name" value="Beta-lactam-related"/>
</dbReference>
<dbReference type="PANTHER" id="PTHR46825">
    <property type="entry name" value="D-ALANYL-D-ALANINE-CARBOXYPEPTIDASE/ENDOPEPTIDASE AMPH"/>
    <property type="match status" value="1"/>
</dbReference>
<dbReference type="EMBL" id="JAVUPU010000011">
    <property type="protein sequence ID" value="MDT9600721.1"/>
    <property type="molecule type" value="Genomic_DNA"/>
</dbReference>
<keyword evidence="2" id="KW-0732">Signal</keyword>
<evidence type="ECO:0000259" key="3">
    <source>
        <dbReference type="Pfam" id="PF00144"/>
    </source>
</evidence>
<comment type="caution">
    <text evidence="4">The sequence shown here is derived from an EMBL/GenBank/DDBJ whole genome shotgun (WGS) entry which is preliminary data.</text>
</comment>
<dbReference type="SUPFAM" id="SSF56601">
    <property type="entry name" value="beta-lactamase/transpeptidase-like"/>
    <property type="match status" value="1"/>
</dbReference>
<dbReference type="PANTHER" id="PTHR46825:SF9">
    <property type="entry name" value="BETA-LACTAMASE-RELATED DOMAIN-CONTAINING PROTEIN"/>
    <property type="match status" value="1"/>
</dbReference>
<feature type="transmembrane region" description="Helical" evidence="1">
    <location>
        <begin position="593"/>
        <end position="615"/>
    </location>
</feature>
<keyword evidence="4" id="KW-0378">Hydrolase</keyword>
<feature type="transmembrane region" description="Helical" evidence="1">
    <location>
        <begin position="523"/>
        <end position="542"/>
    </location>
</feature>
<evidence type="ECO:0000313" key="5">
    <source>
        <dbReference type="Proteomes" id="UP001259572"/>
    </source>
</evidence>
<keyword evidence="1" id="KW-1133">Transmembrane helix</keyword>
<dbReference type="InterPro" id="IPR050491">
    <property type="entry name" value="AmpC-like"/>
</dbReference>
<evidence type="ECO:0000313" key="4">
    <source>
        <dbReference type="EMBL" id="MDT9600721.1"/>
    </source>
</evidence>
<name>A0ABU3QBG7_9SPHN</name>
<keyword evidence="1" id="KW-0812">Transmembrane</keyword>
<feature type="transmembrane region" description="Helical" evidence="1">
    <location>
        <begin position="627"/>
        <end position="645"/>
    </location>
</feature>
<feature type="chain" id="PRO_5045371806" evidence="2">
    <location>
        <begin position="30"/>
        <end position="653"/>
    </location>
</feature>
<reference evidence="4 5" key="1">
    <citation type="submission" date="2023-05" db="EMBL/GenBank/DDBJ databases">
        <authorList>
            <person name="Guo Y."/>
        </authorList>
    </citation>
    <scope>NUCLEOTIDE SEQUENCE [LARGE SCALE GENOMIC DNA]</scope>
    <source>
        <strain evidence="4 5">GR2756</strain>
    </source>
</reference>
<gene>
    <name evidence="4" type="ORF">RQX22_17300</name>
</gene>
<keyword evidence="1" id="KW-0472">Membrane</keyword>
<evidence type="ECO:0000256" key="2">
    <source>
        <dbReference type="SAM" id="SignalP"/>
    </source>
</evidence>
<feature type="transmembrane region" description="Helical" evidence="1">
    <location>
        <begin position="554"/>
        <end position="573"/>
    </location>
</feature>
<protein>
    <submittedName>
        <fullName evidence="4">Serine hydrolase domain-containing protein</fullName>
        <ecNumber evidence="4">3.1.1.103</ecNumber>
    </submittedName>
</protein>
<dbReference type="GO" id="GO:0016787">
    <property type="term" value="F:hydrolase activity"/>
    <property type="evidence" value="ECO:0007669"/>
    <property type="project" value="UniProtKB-KW"/>
</dbReference>
<dbReference type="EC" id="3.1.1.103" evidence="4"/>
<keyword evidence="5" id="KW-1185">Reference proteome</keyword>
<dbReference type="Proteomes" id="UP001259572">
    <property type="component" value="Unassembled WGS sequence"/>
</dbReference>
<dbReference type="Pfam" id="PF00144">
    <property type="entry name" value="Beta-lactamase"/>
    <property type="match status" value="1"/>
</dbReference>
<dbReference type="Gene3D" id="3.40.710.10">
    <property type="entry name" value="DD-peptidase/beta-lactamase superfamily"/>
    <property type="match status" value="1"/>
</dbReference>
<sequence length="653" mass="70188">MKREANKRPACPKRLWGLLLAALAAPAVAAPQPSTPPALASKLPVTRSGSDAAFAAIAARHFLAPLARRQIGGGVIVAVKDGRQIYRAAIGYADRERRLAVDADRTMFNIASISKTFTATAVAQLVTQGRLDYDDPIDRRLRNLAPRLASSRQIRVGELLSHRSGIPDRFLGGSCRGPDCRSLAVFLRERLPAQRVPSGRFVSYANTGSSVAGLMVADITGSSFGDYLRRHIFAPAGMAHSRFDFPGEPPAAAGDAFPALAYEADGRNRLVRSPPYFSVFSPAGQVAASGADMGRYMIAHLESGSPLLPDGARRDMQVLHGRTPGLAEGFGWGWDVRAANGARIIGHGGDLRGIVSDLRMIPSQRIGYFAAVTGDAGPVLEEMRAAFVDHYAGTVSFRPALPAPGVQVDPDLAGTYQDFRFTAPDQLKMLSMFSETHVRRLSATEISVELPPQIGGGTYRFAPIGRDLYRITKAPDGRRAVPDTMLSLLRDEHGSIRFIALNVNGYSLAAERMPFYARMNVKLPVLGFCLLALLVGTLAVAVGSFRARRAPWPAAVLILSCACLSAFVAWVAFRLANASPWDLLYGIDALGLAPAYLLLWIATAGFPIAAVLHFGRAARSLPIWERRAHLMAVSAGLAASLLFALNGQFHGLY</sequence>
<accession>A0ABU3QBG7</accession>